<dbReference type="EnsemblPlants" id="AVESA.00010b.r2.5AG0842660.1">
    <property type="protein sequence ID" value="AVESA.00010b.r2.5AG0842660.1.CDS"/>
    <property type="gene ID" value="AVESA.00010b.r2.5AG0842660"/>
</dbReference>
<organism evidence="1 2">
    <name type="scientific">Avena sativa</name>
    <name type="common">Oat</name>
    <dbReference type="NCBI Taxonomy" id="4498"/>
    <lineage>
        <taxon>Eukaryota</taxon>
        <taxon>Viridiplantae</taxon>
        <taxon>Streptophyta</taxon>
        <taxon>Embryophyta</taxon>
        <taxon>Tracheophyta</taxon>
        <taxon>Spermatophyta</taxon>
        <taxon>Magnoliopsida</taxon>
        <taxon>Liliopsida</taxon>
        <taxon>Poales</taxon>
        <taxon>Poaceae</taxon>
        <taxon>BOP clade</taxon>
        <taxon>Pooideae</taxon>
        <taxon>Poodae</taxon>
        <taxon>Poeae</taxon>
        <taxon>Poeae Chloroplast Group 1 (Aveneae type)</taxon>
        <taxon>Aveninae</taxon>
        <taxon>Avena</taxon>
    </lineage>
</organism>
<reference evidence="1" key="2">
    <citation type="submission" date="2025-09" db="UniProtKB">
        <authorList>
            <consortium name="EnsemblPlants"/>
        </authorList>
    </citation>
    <scope>IDENTIFICATION</scope>
</reference>
<evidence type="ECO:0000313" key="2">
    <source>
        <dbReference type="Proteomes" id="UP001732700"/>
    </source>
</evidence>
<evidence type="ECO:0000313" key="1">
    <source>
        <dbReference type="EnsemblPlants" id="AVESA.00010b.r2.5AG0842660.1.CDS"/>
    </source>
</evidence>
<accession>A0ACD5XRM6</accession>
<sequence>MVDVLPSGLFPVMAAAPPWQCGRGPTTPSPSNKEVPCIFESHRQRGFWQVRLREIWVSGMDRFAAMVAGRRAASAPKAADEGKKVGEEGDEKYLRIQLEEIVIVKDDAYDALAAATAAAHSRAGANGQFSGIATATATATATPTGAASTYMENCARAAAAARGAVSTRVPAAQGAWTTAARGVGFD</sequence>
<reference evidence="1" key="1">
    <citation type="submission" date="2021-05" db="EMBL/GenBank/DDBJ databases">
        <authorList>
            <person name="Scholz U."/>
            <person name="Mascher M."/>
            <person name="Fiebig A."/>
        </authorList>
    </citation>
    <scope>NUCLEOTIDE SEQUENCE [LARGE SCALE GENOMIC DNA]</scope>
</reference>
<proteinExistence type="predicted"/>
<keyword evidence="2" id="KW-1185">Reference proteome</keyword>
<name>A0ACD5XRM6_AVESA</name>
<dbReference type="Proteomes" id="UP001732700">
    <property type="component" value="Chromosome 5A"/>
</dbReference>
<protein>
    <submittedName>
        <fullName evidence="1">Uncharacterized protein</fullName>
    </submittedName>
</protein>